<keyword evidence="2 5" id="KW-0812">Transmembrane</keyword>
<organism evidence="6 7">
    <name type="scientific">Duganella flavida</name>
    <dbReference type="NCBI Taxonomy" id="2692175"/>
    <lineage>
        <taxon>Bacteria</taxon>
        <taxon>Pseudomonadati</taxon>
        <taxon>Pseudomonadota</taxon>
        <taxon>Betaproteobacteria</taxon>
        <taxon>Burkholderiales</taxon>
        <taxon>Oxalobacteraceae</taxon>
        <taxon>Telluria group</taxon>
        <taxon>Duganella</taxon>
    </lineage>
</organism>
<dbReference type="GO" id="GO:0016020">
    <property type="term" value="C:membrane"/>
    <property type="evidence" value="ECO:0007669"/>
    <property type="project" value="UniProtKB-SubCell"/>
</dbReference>
<evidence type="ECO:0000313" key="7">
    <source>
        <dbReference type="Proteomes" id="UP000479335"/>
    </source>
</evidence>
<comment type="caution">
    <text evidence="6">The sequence shown here is derived from an EMBL/GenBank/DDBJ whole genome shotgun (WGS) entry which is preliminary data.</text>
</comment>
<feature type="transmembrane region" description="Helical" evidence="5">
    <location>
        <begin position="6"/>
        <end position="30"/>
    </location>
</feature>
<evidence type="ECO:0000256" key="4">
    <source>
        <dbReference type="ARBA" id="ARBA00023136"/>
    </source>
</evidence>
<keyword evidence="3 5" id="KW-1133">Transmembrane helix</keyword>
<name>A0A6L8KHP7_9BURK</name>
<protein>
    <recommendedName>
        <fullName evidence="8">DoxX family protein</fullName>
    </recommendedName>
</protein>
<dbReference type="Pfam" id="PF13564">
    <property type="entry name" value="DoxX_2"/>
    <property type="match status" value="1"/>
</dbReference>
<feature type="transmembrane region" description="Helical" evidence="5">
    <location>
        <begin position="42"/>
        <end position="60"/>
    </location>
</feature>
<dbReference type="AlphaFoldDB" id="A0A6L8KHP7"/>
<comment type="subcellular location">
    <subcellularLocation>
        <location evidence="1">Membrane</location>
        <topology evidence="1">Multi-pass membrane protein</topology>
    </subcellularLocation>
</comment>
<evidence type="ECO:0008006" key="8">
    <source>
        <dbReference type="Google" id="ProtNLM"/>
    </source>
</evidence>
<sequence length="113" mass="11800">MDIAAFAINGITALAFAGAGLANLFNVGGAETSFQRWGYPRGSRILTAGLEIAGATLLLFPATRSIALVGLSLLMLVALGTLLKWRERITQVMPAVGILALILVDVVIHQAIA</sequence>
<proteinExistence type="predicted"/>
<evidence type="ECO:0000256" key="5">
    <source>
        <dbReference type="SAM" id="Phobius"/>
    </source>
</evidence>
<gene>
    <name evidence="6" type="ORF">GTP46_26915</name>
</gene>
<evidence type="ECO:0000256" key="2">
    <source>
        <dbReference type="ARBA" id="ARBA00022692"/>
    </source>
</evidence>
<reference evidence="6 7" key="1">
    <citation type="submission" date="2019-12" db="EMBL/GenBank/DDBJ databases">
        <title>Novel species isolated from a subtropical stream in China.</title>
        <authorList>
            <person name="Lu H."/>
        </authorList>
    </citation>
    <scope>NUCLEOTIDE SEQUENCE [LARGE SCALE GENOMIC DNA]</scope>
    <source>
        <strain evidence="6 7">FT135W</strain>
    </source>
</reference>
<evidence type="ECO:0000256" key="1">
    <source>
        <dbReference type="ARBA" id="ARBA00004141"/>
    </source>
</evidence>
<evidence type="ECO:0000313" key="6">
    <source>
        <dbReference type="EMBL" id="MYM26267.1"/>
    </source>
</evidence>
<dbReference type="Proteomes" id="UP000479335">
    <property type="component" value="Unassembled WGS sequence"/>
</dbReference>
<keyword evidence="7" id="KW-1185">Reference proteome</keyword>
<accession>A0A6L8KHP7</accession>
<feature type="transmembrane region" description="Helical" evidence="5">
    <location>
        <begin position="66"/>
        <end position="85"/>
    </location>
</feature>
<dbReference type="InterPro" id="IPR032808">
    <property type="entry name" value="DoxX"/>
</dbReference>
<keyword evidence="4 5" id="KW-0472">Membrane</keyword>
<dbReference type="RefSeq" id="WP_161009703.1">
    <property type="nucleotide sequence ID" value="NZ_WWCN01000024.1"/>
</dbReference>
<dbReference type="EMBL" id="WWCN01000024">
    <property type="protein sequence ID" value="MYM26267.1"/>
    <property type="molecule type" value="Genomic_DNA"/>
</dbReference>
<evidence type="ECO:0000256" key="3">
    <source>
        <dbReference type="ARBA" id="ARBA00022989"/>
    </source>
</evidence>
<feature type="transmembrane region" description="Helical" evidence="5">
    <location>
        <begin position="92"/>
        <end position="112"/>
    </location>
</feature>